<feature type="transmembrane region" description="Helical" evidence="1">
    <location>
        <begin position="43"/>
        <end position="61"/>
    </location>
</feature>
<dbReference type="PANTHER" id="PTHR31302">
    <property type="entry name" value="TRANSMEMBRANE PROTEIN WITH METALLOPHOSPHOESTERASE DOMAIN-RELATED"/>
    <property type="match status" value="1"/>
</dbReference>
<proteinExistence type="predicted"/>
<dbReference type="Gene3D" id="3.60.21.10">
    <property type="match status" value="1"/>
</dbReference>
<dbReference type="OrthoDB" id="9780884at2"/>
<comment type="caution">
    <text evidence="3">The sequence shown here is derived from an EMBL/GenBank/DDBJ whole genome shotgun (WGS) entry which is preliminary data.</text>
</comment>
<keyword evidence="1" id="KW-0812">Transmembrane</keyword>
<accession>A0A3R5WL76</accession>
<keyword evidence="1" id="KW-0472">Membrane</keyword>
<dbReference type="Proteomes" id="UP000283295">
    <property type="component" value="Unassembled WGS sequence"/>
</dbReference>
<feature type="transmembrane region" description="Helical" evidence="1">
    <location>
        <begin position="67"/>
        <end position="87"/>
    </location>
</feature>
<evidence type="ECO:0000313" key="3">
    <source>
        <dbReference type="EMBL" id="RGS41469.1"/>
    </source>
</evidence>
<name>A0A3R5WL76_9FIRM</name>
<dbReference type="GO" id="GO:0016787">
    <property type="term" value="F:hydrolase activity"/>
    <property type="evidence" value="ECO:0007669"/>
    <property type="project" value="InterPro"/>
</dbReference>
<dbReference type="InterPro" id="IPR051158">
    <property type="entry name" value="Metallophosphoesterase_sf"/>
</dbReference>
<feature type="domain" description="Calcineurin-like phosphoesterase" evidence="2">
    <location>
        <begin position="164"/>
        <end position="338"/>
    </location>
</feature>
<organism evidence="3 4">
    <name type="scientific">Coprococcus eutactus</name>
    <dbReference type="NCBI Taxonomy" id="33043"/>
    <lineage>
        <taxon>Bacteria</taxon>
        <taxon>Bacillati</taxon>
        <taxon>Bacillota</taxon>
        <taxon>Clostridia</taxon>
        <taxon>Lachnospirales</taxon>
        <taxon>Lachnospiraceae</taxon>
        <taxon>Coprococcus</taxon>
    </lineage>
</organism>
<dbReference type="AlphaFoldDB" id="A0A3R5WL76"/>
<protein>
    <recommendedName>
        <fullName evidence="2">Calcineurin-like phosphoesterase domain-containing protein</fullName>
    </recommendedName>
</protein>
<dbReference type="SUPFAM" id="SSF56300">
    <property type="entry name" value="Metallo-dependent phosphatases"/>
    <property type="match status" value="1"/>
</dbReference>
<sequence length="399" mass="44599">MMWAFIFIFMFAAFIAACIYLITRVRKIALVDKLAKDRKWLSILISALTCVVFIVVLSLAMGYINAIIVTIYMILFWLVCEFAFWLVGKVKNRMKSTAGETTESNIIKNNAESRVKPKKRKIYYAGVTAIIITIVYMSWGWYQAHNVWQKDYTIHTDKAVGSIKLALIADSHTGTTFDGEGFAEHVKAIQAQDPDAVLIAGDFVDDDTSLIDMKKCCEALGTLDTKYGVYYVFGNHDKGYYASERRGYDGDDIIAELEKNGVAVLQDETVLLGDSFYIIGRQDLSEVTDRGGSRADIEDLVKDLDDDKYQIVMDHQPADYANEKASGVDLVLSGHTHGGQLFLIKLFQEITGMGGNDQIYGLENIDGSDFIVTSGISDWAIKFKTGCRSEYVIIDIQGK</sequence>
<gene>
    <name evidence="3" type="ORF">DWX94_08575</name>
</gene>
<keyword evidence="1" id="KW-1133">Transmembrane helix</keyword>
<feature type="transmembrane region" description="Helical" evidence="1">
    <location>
        <begin position="122"/>
        <end position="142"/>
    </location>
</feature>
<evidence type="ECO:0000259" key="2">
    <source>
        <dbReference type="Pfam" id="PF00149"/>
    </source>
</evidence>
<dbReference type="EMBL" id="QRVK01000019">
    <property type="protein sequence ID" value="RGS41469.1"/>
    <property type="molecule type" value="Genomic_DNA"/>
</dbReference>
<reference evidence="3 4" key="1">
    <citation type="submission" date="2018-08" db="EMBL/GenBank/DDBJ databases">
        <title>A genome reference for cultivated species of the human gut microbiota.</title>
        <authorList>
            <person name="Zou Y."/>
            <person name="Xue W."/>
            <person name="Luo G."/>
        </authorList>
    </citation>
    <scope>NUCLEOTIDE SEQUENCE [LARGE SCALE GENOMIC DNA]</scope>
    <source>
        <strain evidence="3 4">AF22-21</strain>
    </source>
</reference>
<dbReference type="InterPro" id="IPR029052">
    <property type="entry name" value="Metallo-depent_PP-like"/>
</dbReference>
<dbReference type="PANTHER" id="PTHR31302:SF0">
    <property type="entry name" value="TRANSMEMBRANE PROTEIN WITH METALLOPHOSPHOESTERASE DOMAIN"/>
    <property type="match status" value="1"/>
</dbReference>
<dbReference type="Pfam" id="PF00149">
    <property type="entry name" value="Metallophos"/>
    <property type="match status" value="1"/>
</dbReference>
<feature type="transmembrane region" description="Helical" evidence="1">
    <location>
        <begin position="6"/>
        <end position="23"/>
    </location>
</feature>
<dbReference type="InterPro" id="IPR004843">
    <property type="entry name" value="Calcineurin-like_PHP"/>
</dbReference>
<evidence type="ECO:0000313" key="4">
    <source>
        <dbReference type="Proteomes" id="UP000283295"/>
    </source>
</evidence>
<evidence type="ECO:0000256" key="1">
    <source>
        <dbReference type="SAM" id="Phobius"/>
    </source>
</evidence>